<feature type="domain" description="GtrA/DPMS transmembrane" evidence="8">
    <location>
        <begin position="20"/>
        <end position="140"/>
    </location>
</feature>
<keyword evidence="5 7" id="KW-0472">Membrane</keyword>
<keyword evidence="10" id="KW-1185">Reference proteome</keyword>
<feature type="region of interest" description="Disordered" evidence="6">
    <location>
        <begin position="149"/>
        <end position="184"/>
    </location>
</feature>
<reference evidence="9 10" key="1">
    <citation type="submission" date="2020-09" db="EMBL/GenBank/DDBJ databases">
        <title>Biosynthesis of the nuclear factor of activated T cells inhibitor NFAT-133 and its congeners in Streptomyces pactum.</title>
        <authorList>
            <person name="Zhou W."/>
            <person name="Posri P."/>
            <person name="Abugrain M.E."/>
            <person name="Weisberg A.J."/>
            <person name="Chang J.H."/>
            <person name="Mahmud T."/>
        </authorList>
    </citation>
    <scope>NUCLEOTIDE SEQUENCE [LARGE SCALE GENOMIC DNA]</scope>
    <source>
        <strain evidence="9 10">ATCC 27456</strain>
    </source>
</reference>
<evidence type="ECO:0000256" key="1">
    <source>
        <dbReference type="ARBA" id="ARBA00004141"/>
    </source>
</evidence>
<evidence type="ECO:0000256" key="6">
    <source>
        <dbReference type="SAM" id="MobiDB-lite"/>
    </source>
</evidence>
<dbReference type="EMBL" id="JACYXC010000001">
    <property type="protein sequence ID" value="MBH5336635.1"/>
    <property type="molecule type" value="Genomic_DNA"/>
</dbReference>
<evidence type="ECO:0000256" key="2">
    <source>
        <dbReference type="ARBA" id="ARBA00009399"/>
    </source>
</evidence>
<evidence type="ECO:0000256" key="3">
    <source>
        <dbReference type="ARBA" id="ARBA00022692"/>
    </source>
</evidence>
<evidence type="ECO:0000259" key="8">
    <source>
        <dbReference type="Pfam" id="PF04138"/>
    </source>
</evidence>
<dbReference type="PANTHER" id="PTHR38459:SF1">
    <property type="entry name" value="PROPHAGE BACTOPRENOL-LINKED GLUCOSE TRANSLOCASE HOMOLOG"/>
    <property type="match status" value="1"/>
</dbReference>
<comment type="similarity">
    <text evidence="2">Belongs to the GtrA family.</text>
</comment>
<evidence type="ECO:0000256" key="4">
    <source>
        <dbReference type="ARBA" id="ARBA00022989"/>
    </source>
</evidence>
<feature type="transmembrane region" description="Helical" evidence="7">
    <location>
        <begin position="21"/>
        <end position="39"/>
    </location>
</feature>
<comment type="caution">
    <text evidence="9">The sequence shown here is derived from an EMBL/GenBank/DDBJ whole genome shotgun (WGS) entry which is preliminary data.</text>
</comment>
<evidence type="ECO:0000313" key="9">
    <source>
        <dbReference type="EMBL" id="MBH5336635.1"/>
    </source>
</evidence>
<accession>A0ABS0NN54</accession>
<feature type="transmembrane region" description="Helical" evidence="7">
    <location>
        <begin position="85"/>
        <end position="108"/>
    </location>
</feature>
<comment type="subcellular location">
    <subcellularLocation>
        <location evidence="1">Membrane</location>
        <topology evidence="1">Multi-pass membrane protein</topology>
    </subcellularLocation>
</comment>
<evidence type="ECO:0000256" key="7">
    <source>
        <dbReference type="SAM" id="Phobius"/>
    </source>
</evidence>
<feature type="transmembrane region" description="Helical" evidence="7">
    <location>
        <begin position="114"/>
        <end position="133"/>
    </location>
</feature>
<dbReference type="RefSeq" id="WP_197990019.1">
    <property type="nucleotide sequence ID" value="NZ_JACYXC010000001.1"/>
</dbReference>
<protein>
    <submittedName>
        <fullName evidence="9">GtrA family protein</fullName>
    </submittedName>
</protein>
<dbReference type="PANTHER" id="PTHR38459">
    <property type="entry name" value="PROPHAGE BACTOPRENOL-LINKED GLUCOSE TRANSLOCASE HOMOLOG"/>
    <property type="match status" value="1"/>
</dbReference>
<feature type="transmembrane region" description="Helical" evidence="7">
    <location>
        <begin position="45"/>
        <end position="64"/>
    </location>
</feature>
<proteinExistence type="inferred from homology"/>
<dbReference type="Pfam" id="PF04138">
    <property type="entry name" value="GtrA_DPMS_TM"/>
    <property type="match status" value="1"/>
</dbReference>
<name>A0ABS0NN54_9ACTN</name>
<dbReference type="InterPro" id="IPR051401">
    <property type="entry name" value="GtrA_CellWall_Glycosyl"/>
</dbReference>
<dbReference type="InterPro" id="IPR007267">
    <property type="entry name" value="GtrA_DPMS_TM"/>
</dbReference>
<sequence length="184" mass="20072">MSERRTLRAQVEQLVREVAKFGAVGGMGVLVNLGVFNLLRHTTELPMVRAGIVATAVAIVFNYLGFRYFTYRDRAKSGRTREMSLFLLFSGVGLVIENGLLFTTTYGFGWDSQLQSNVFKFVGIGIATLFRFWSYRSWVFRALPVPEEGPAGGGTAGREPAAPLLATGPRPAHRPAAAGAADEQ</sequence>
<keyword evidence="4 7" id="KW-1133">Transmembrane helix</keyword>
<keyword evidence="3 7" id="KW-0812">Transmembrane</keyword>
<gene>
    <name evidence="9" type="ORF">IHE55_18375</name>
</gene>
<evidence type="ECO:0000256" key="5">
    <source>
        <dbReference type="ARBA" id="ARBA00023136"/>
    </source>
</evidence>
<dbReference type="Proteomes" id="UP000807371">
    <property type="component" value="Unassembled WGS sequence"/>
</dbReference>
<organism evidence="9 10">
    <name type="scientific">Streptomyces pactum</name>
    <dbReference type="NCBI Taxonomy" id="68249"/>
    <lineage>
        <taxon>Bacteria</taxon>
        <taxon>Bacillati</taxon>
        <taxon>Actinomycetota</taxon>
        <taxon>Actinomycetes</taxon>
        <taxon>Kitasatosporales</taxon>
        <taxon>Streptomycetaceae</taxon>
        <taxon>Streptomyces</taxon>
    </lineage>
</organism>
<feature type="compositionally biased region" description="Low complexity" evidence="6">
    <location>
        <begin position="157"/>
        <end position="184"/>
    </location>
</feature>
<evidence type="ECO:0000313" key="10">
    <source>
        <dbReference type="Proteomes" id="UP000807371"/>
    </source>
</evidence>